<accession>A0A521E5U9</accession>
<keyword evidence="1" id="KW-0472">Membrane</keyword>
<dbReference type="EMBL" id="FXTE01000009">
    <property type="protein sequence ID" value="SMO78751.1"/>
    <property type="molecule type" value="Genomic_DNA"/>
</dbReference>
<feature type="transmembrane region" description="Helical" evidence="1">
    <location>
        <begin position="6"/>
        <end position="26"/>
    </location>
</feature>
<dbReference type="Proteomes" id="UP000319555">
    <property type="component" value="Unassembled WGS sequence"/>
</dbReference>
<evidence type="ECO:0000313" key="3">
    <source>
        <dbReference type="Proteomes" id="UP000319555"/>
    </source>
</evidence>
<reference evidence="2 3" key="1">
    <citation type="submission" date="2017-05" db="EMBL/GenBank/DDBJ databases">
        <authorList>
            <person name="Varghese N."/>
            <person name="Submissions S."/>
        </authorList>
    </citation>
    <scope>NUCLEOTIDE SEQUENCE [LARGE SCALE GENOMIC DNA]</scope>
    <source>
        <strain evidence="2 3">DSM 28009</strain>
    </source>
</reference>
<dbReference type="AlphaFoldDB" id="A0A521E5U9"/>
<dbReference type="RefSeq" id="WP_142638346.1">
    <property type="nucleotide sequence ID" value="NZ_FXTE01000009.1"/>
</dbReference>
<evidence type="ECO:0000313" key="2">
    <source>
        <dbReference type="EMBL" id="SMO78751.1"/>
    </source>
</evidence>
<protein>
    <submittedName>
        <fullName evidence="2">Uncharacterized protein</fullName>
    </submittedName>
</protein>
<keyword evidence="1" id="KW-0812">Transmembrane</keyword>
<keyword evidence="1" id="KW-1133">Transmembrane helix</keyword>
<sequence>MSAEAWAALANTVMAGAAVAAAIAAFRGLSTWKNQNIWTADSDLARRIMIATYRYRDALYSVRHPAKSNSELRIDEAEADGLPDAELRRRGVINAYAKRWERHSEKRNELDALLLEADAVWGEDLSKLFEPLKTLEHELFVYIKLFLDANYYGDTELAKSYREILGEKRDILYDRLDDEKDVYRQDFLKALKPVEVFVRGKLGREQVS</sequence>
<name>A0A521E5U9_9RHOB</name>
<gene>
    <name evidence="2" type="ORF">SAMN06265380_10972</name>
</gene>
<proteinExistence type="predicted"/>
<organism evidence="2 3">
    <name type="scientific">Ruegeria faecimaris</name>
    <dbReference type="NCBI Taxonomy" id="686389"/>
    <lineage>
        <taxon>Bacteria</taxon>
        <taxon>Pseudomonadati</taxon>
        <taxon>Pseudomonadota</taxon>
        <taxon>Alphaproteobacteria</taxon>
        <taxon>Rhodobacterales</taxon>
        <taxon>Roseobacteraceae</taxon>
        <taxon>Ruegeria</taxon>
    </lineage>
</organism>
<keyword evidence="3" id="KW-1185">Reference proteome</keyword>
<evidence type="ECO:0000256" key="1">
    <source>
        <dbReference type="SAM" id="Phobius"/>
    </source>
</evidence>